<keyword evidence="3 6" id="KW-0238">DNA-binding</keyword>
<gene>
    <name evidence="6" type="ORF">MES4922_200023</name>
</gene>
<accession>A0ABM9DQK9</accession>
<proteinExistence type="inferred from homology"/>
<evidence type="ECO:0000259" key="5">
    <source>
        <dbReference type="PROSITE" id="PS50931"/>
    </source>
</evidence>
<dbReference type="PANTHER" id="PTHR30579">
    <property type="entry name" value="TRANSCRIPTIONAL REGULATOR"/>
    <property type="match status" value="1"/>
</dbReference>
<evidence type="ECO:0000313" key="6">
    <source>
        <dbReference type="EMBL" id="CAH2398935.1"/>
    </source>
</evidence>
<organism evidence="6 7">
    <name type="scientific">Mesorhizobium ventifaucium</name>
    <dbReference type="NCBI Taxonomy" id="666020"/>
    <lineage>
        <taxon>Bacteria</taxon>
        <taxon>Pseudomonadati</taxon>
        <taxon>Pseudomonadota</taxon>
        <taxon>Alphaproteobacteria</taxon>
        <taxon>Hyphomicrobiales</taxon>
        <taxon>Phyllobacteriaceae</taxon>
        <taxon>Mesorhizobium</taxon>
    </lineage>
</organism>
<keyword evidence="4" id="KW-0804">Transcription</keyword>
<dbReference type="Proteomes" id="UP001152604">
    <property type="component" value="Unassembled WGS sequence"/>
</dbReference>
<dbReference type="RefSeq" id="WP_254024840.1">
    <property type="nucleotide sequence ID" value="NZ_CAKXZS010000013.1"/>
</dbReference>
<dbReference type="GO" id="GO:0003677">
    <property type="term" value="F:DNA binding"/>
    <property type="evidence" value="ECO:0007669"/>
    <property type="project" value="UniProtKB-KW"/>
</dbReference>
<dbReference type="EMBL" id="CAKXZS010000013">
    <property type="protein sequence ID" value="CAH2398935.1"/>
    <property type="molecule type" value="Genomic_DNA"/>
</dbReference>
<evidence type="ECO:0000256" key="3">
    <source>
        <dbReference type="ARBA" id="ARBA00023125"/>
    </source>
</evidence>
<keyword evidence="7" id="KW-1185">Reference proteome</keyword>
<dbReference type="InterPro" id="IPR036390">
    <property type="entry name" value="WH_DNA-bd_sf"/>
</dbReference>
<comment type="caution">
    <text evidence="6">The sequence shown here is derived from an EMBL/GenBank/DDBJ whole genome shotgun (WGS) entry which is preliminary data.</text>
</comment>
<evidence type="ECO:0000256" key="1">
    <source>
        <dbReference type="ARBA" id="ARBA00009437"/>
    </source>
</evidence>
<comment type="similarity">
    <text evidence="1">Belongs to the LysR transcriptional regulatory family.</text>
</comment>
<dbReference type="Pfam" id="PF00126">
    <property type="entry name" value="HTH_1"/>
    <property type="match status" value="1"/>
</dbReference>
<dbReference type="PANTHER" id="PTHR30579:SF7">
    <property type="entry name" value="HTH-TYPE TRANSCRIPTIONAL REGULATOR LRHA-RELATED"/>
    <property type="match status" value="1"/>
</dbReference>
<feature type="domain" description="HTH lysR-type" evidence="5">
    <location>
        <begin position="2"/>
        <end position="59"/>
    </location>
</feature>
<evidence type="ECO:0000313" key="7">
    <source>
        <dbReference type="Proteomes" id="UP001152604"/>
    </source>
</evidence>
<name>A0ABM9DQK9_9HYPH</name>
<dbReference type="InterPro" id="IPR036388">
    <property type="entry name" value="WH-like_DNA-bd_sf"/>
</dbReference>
<dbReference type="PRINTS" id="PR00039">
    <property type="entry name" value="HTHLYSR"/>
</dbReference>
<dbReference type="InterPro" id="IPR050176">
    <property type="entry name" value="LTTR"/>
</dbReference>
<dbReference type="InterPro" id="IPR000847">
    <property type="entry name" value="LysR_HTH_N"/>
</dbReference>
<dbReference type="SUPFAM" id="SSF46785">
    <property type="entry name" value="Winged helix' DNA-binding domain"/>
    <property type="match status" value="1"/>
</dbReference>
<keyword evidence="2" id="KW-0805">Transcription regulation</keyword>
<reference evidence="6" key="1">
    <citation type="submission" date="2022-03" db="EMBL/GenBank/DDBJ databases">
        <authorList>
            <person name="Brunel B."/>
        </authorList>
    </citation>
    <scope>NUCLEOTIDE SEQUENCE</scope>
    <source>
        <strain evidence="6">STM4922sample</strain>
    </source>
</reference>
<protein>
    <submittedName>
        <fullName evidence="6">DNA-binding transcriptional dual regulator LrhA</fullName>
    </submittedName>
</protein>
<evidence type="ECO:0000256" key="2">
    <source>
        <dbReference type="ARBA" id="ARBA00023015"/>
    </source>
</evidence>
<sequence>MLELVLLRTFVTVFDEGGFSRAAARLNLTQSAVSGHLRRLEEQVGKPLLKRTTRSLEMTQDGERLLAYARAPRP</sequence>
<evidence type="ECO:0000256" key="4">
    <source>
        <dbReference type="ARBA" id="ARBA00023163"/>
    </source>
</evidence>
<dbReference type="Gene3D" id="1.10.10.10">
    <property type="entry name" value="Winged helix-like DNA-binding domain superfamily/Winged helix DNA-binding domain"/>
    <property type="match status" value="1"/>
</dbReference>
<dbReference type="PROSITE" id="PS50931">
    <property type="entry name" value="HTH_LYSR"/>
    <property type="match status" value="1"/>
</dbReference>